<dbReference type="Pfam" id="PF22330">
    <property type="entry name" value="Rib_mS39_PPR"/>
    <property type="match status" value="1"/>
</dbReference>
<dbReference type="InterPro" id="IPR011990">
    <property type="entry name" value="TPR-like_helical_dom_sf"/>
</dbReference>
<dbReference type="InterPro" id="IPR055063">
    <property type="entry name" value="Rib_mS39_PPR"/>
</dbReference>
<dbReference type="InterPro" id="IPR037387">
    <property type="entry name" value="PTCD3"/>
</dbReference>
<dbReference type="KEGG" id="cvn:111136260"/>
<evidence type="ECO:0000313" key="5">
    <source>
        <dbReference type="Proteomes" id="UP000694844"/>
    </source>
</evidence>
<protein>
    <submittedName>
        <fullName evidence="6">Protein PTCD3 homolog, mitochondrial-like isoform X1</fullName>
    </submittedName>
</protein>
<keyword evidence="2" id="KW-0677">Repeat</keyword>
<dbReference type="GO" id="GO:0005739">
    <property type="term" value="C:mitochondrion"/>
    <property type="evidence" value="ECO:0007669"/>
    <property type="project" value="UniProtKB-SubCell"/>
</dbReference>
<evidence type="ECO:0000313" key="6">
    <source>
        <dbReference type="RefSeq" id="XP_022342687.1"/>
    </source>
</evidence>
<evidence type="ECO:0000256" key="3">
    <source>
        <dbReference type="ARBA" id="ARBA00022946"/>
    </source>
</evidence>
<keyword evidence="5" id="KW-1185">Reference proteome</keyword>
<dbReference type="GO" id="GO:0032543">
    <property type="term" value="P:mitochondrial translation"/>
    <property type="evidence" value="ECO:0007669"/>
    <property type="project" value="InterPro"/>
</dbReference>
<name>A0A8B8ERZ1_CRAVI</name>
<comment type="subcellular location">
    <subcellularLocation>
        <location evidence="1">Mitochondrion</location>
    </subcellularLocation>
</comment>
<reference evidence="6" key="1">
    <citation type="submission" date="2025-08" db="UniProtKB">
        <authorList>
            <consortium name="RefSeq"/>
        </authorList>
    </citation>
    <scope>IDENTIFICATION</scope>
    <source>
        <tissue evidence="6">Whole sample</tissue>
    </source>
</reference>
<dbReference type="PANTHER" id="PTHR16276:SF1">
    <property type="entry name" value="SMALL RIBOSOMAL SUBUNIT PROTEIN MS39"/>
    <property type="match status" value="1"/>
</dbReference>
<keyword evidence="3" id="KW-0809">Transit peptide</keyword>
<sequence>MGTCMRGSNLFWKAKLLQRNCRLQLIQCASCSQLQNSMKGSYPKISPPMKIERSPTAVLEALEETVGYECRSHGKFHTDDPYLYYPQFRKAFVMLAQSSGRKTAKLVSQMYAPLFEGTPAHTPLEPPTEAFSNLEANDDNLDASIKGNIQIGNLNRVLHHCSIMKNEDNFQILSNETYQMLIHFLSFHEQNYSINLEPEEVDLLDSINMVSKRSDEDVPFLLETLIGLDREKTPELYNSYLCSFFKLNFNEVAGKAKDMYKVMEDSKIPLEKRTYHSILTRAPYLTGLDTIEAVKTILERMKAAGYSPSVETYNSALLGLVNNKEFNTDEAQIVHFSLGLIAEMKSLGLEPTLDTWSIFISQLDKQVFARGQDSSVIVIMNQVLDEIQDKKFPEVGLYGRKFLKIAMNVALFQQNLALAYRIDDIYKTGQNYKLVKDFDIFRQRLIPFVLAIFLEPDMSKVVSLCTSMQPKDDIQIMGAWKTFLEDLKNTKSFQFIPDLLPSFYSTKHCLPEVLDYLAASKQPAMVQLKITAYAEKLLEMMPNLMKNVRFFLRNMEQMLVIALNGDNINLAWKVFSFMQENRSKIVGEVINIAPYRDMLNYYIDADDLRNCAEIIKFVAKDCPPAVTKSFVQNVKMNVPMNDFEREQLEKIEMQATEGKTKKLYSKTIKV</sequence>
<dbReference type="Proteomes" id="UP000694844">
    <property type="component" value="Chromosome 5"/>
</dbReference>
<gene>
    <name evidence="6" type="primary">LOC111136260</name>
</gene>
<dbReference type="PANTHER" id="PTHR16276">
    <property type="entry name" value="PENTATRICOPEPTIDE REPEAT DOMAIN-CONTAINING PROTEIN 3"/>
    <property type="match status" value="1"/>
</dbReference>
<dbReference type="AlphaFoldDB" id="A0A8B8ERZ1"/>
<dbReference type="Gene3D" id="1.25.40.10">
    <property type="entry name" value="Tetratricopeptide repeat domain"/>
    <property type="match status" value="1"/>
</dbReference>
<accession>A0A8B8ERZ1</accession>
<dbReference type="RefSeq" id="XP_022342687.1">
    <property type="nucleotide sequence ID" value="XM_022486979.1"/>
</dbReference>
<evidence type="ECO:0000256" key="4">
    <source>
        <dbReference type="ARBA" id="ARBA00023128"/>
    </source>
</evidence>
<proteinExistence type="predicted"/>
<evidence type="ECO:0000256" key="2">
    <source>
        <dbReference type="ARBA" id="ARBA00022737"/>
    </source>
</evidence>
<dbReference type="GeneID" id="111136260"/>
<evidence type="ECO:0000256" key="1">
    <source>
        <dbReference type="ARBA" id="ARBA00004173"/>
    </source>
</evidence>
<organism evidence="5 6">
    <name type="scientific">Crassostrea virginica</name>
    <name type="common">Eastern oyster</name>
    <dbReference type="NCBI Taxonomy" id="6565"/>
    <lineage>
        <taxon>Eukaryota</taxon>
        <taxon>Metazoa</taxon>
        <taxon>Spiralia</taxon>
        <taxon>Lophotrochozoa</taxon>
        <taxon>Mollusca</taxon>
        <taxon>Bivalvia</taxon>
        <taxon>Autobranchia</taxon>
        <taxon>Pteriomorphia</taxon>
        <taxon>Ostreida</taxon>
        <taxon>Ostreoidea</taxon>
        <taxon>Ostreidae</taxon>
        <taxon>Crassostrea</taxon>
    </lineage>
</organism>
<keyword evidence="4" id="KW-0496">Mitochondrion</keyword>
<dbReference type="OrthoDB" id="185373at2759"/>
<dbReference type="GO" id="GO:0043024">
    <property type="term" value="F:ribosomal small subunit binding"/>
    <property type="evidence" value="ECO:0007669"/>
    <property type="project" value="InterPro"/>
</dbReference>
<dbReference type="GO" id="GO:0019843">
    <property type="term" value="F:rRNA binding"/>
    <property type="evidence" value="ECO:0007669"/>
    <property type="project" value="InterPro"/>
</dbReference>